<dbReference type="eggNOG" id="ENOG50339FI">
    <property type="taxonomic scope" value="Bacteria"/>
</dbReference>
<dbReference type="Proteomes" id="UP000001625">
    <property type="component" value="Chromosome"/>
</dbReference>
<dbReference type="HOGENOM" id="CLU_106193_1_0_4"/>
<dbReference type="EMBL" id="CP001965">
    <property type="protein sequence ID" value="ADE10361.1"/>
    <property type="molecule type" value="Genomic_DNA"/>
</dbReference>
<evidence type="ECO:0000313" key="1">
    <source>
        <dbReference type="EMBL" id="ADE10361.1"/>
    </source>
</evidence>
<keyword evidence="2" id="KW-1185">Reference proteome</keyword>
<dbReference type="RefSeq" id="WP_013028260.1">
    <property type="nucleotide sequence ID" value="NC_013959.1"/>
</dbReference>
<name>D5CTQ5_SIDLE</name>
<dbReference type="KEGG" id="slt:Slit_0119"/>
<evidence type="ECO:0000313" key="2">
    <source>
        <dbReference type="Proteomes" id="UP000001625"/>
    </source>
</evidence>
<dbReference type="AlphaFoldDB" id="D5CTQ5"/>
<sequence>MYSEITAAIQSTKTAIELVKAAHGLSNYSELLTAVTAVQIKLTDAIASELASQEKQAALAERVRELEKQIAEIEDWKSQIQRYALFQFPTGALAYALKPGMENSEPMHYLCTACVDKKKKTTLQPKGRLLHCPECDSNIAMRDAQPINVNRSGGSWMSR</sequence>
<gene>
    <name evidence="1" type="ordered locus">Slit_0119</name>
</gene>
<protein>
    <submittedName>
        <fullName evidence="1">Uncharacterized protein</fullName>
    </submittedName>
</protein>
<dbReference type="OrthoDB" id="5956570at2"/>
<organism evidence="1 2">
    <name type="scientific">Sideroxydans lithotrophicus (strain ES-1)</name>
    <dbReference type="NCBI Taxonomy" id="580332"/>
    <lineage>
        <taxon>Bacteria</taxon>
        <taxon>Pseudomonadati</taxon>
        <taxon>Pseudomonadota</taxon>
        <taxon>Betaproteobacteria</taxon>
        <taxon>Nitrosomonadales</taxon>
        <taxon>Gallionellaceae</taxon>
        <taxon>Sideroxydans</taxon>
    </lineage>
</organism>
<accession>D5CTQ5</accession>
<proteinExistence type="predicted"/>
<reference evidence="1 2" key="1">
    <citation type="submission" date="2010-03" db="EMBL/GenBank/DDBJ databases">
        <title>Complete sequence of Sideroxydans lithotrophicus ES-1.</title>
        <authorList>
            <consortium name="US DOE Joint Genome Institute"/>
            <person name="Lucas S."/>
            <person name="Copeland A."/>
            <person name="Lapidus A."/>
            <person name="Cheng J.-F."/>
            <person name="Bruce D."/>
            <person name="Goodwin L."/>
            <person name="Pitluck S."/>
            <person name="Munk A.C."/>
            <person name="Detter J.C."/>
            <person name="Han C."/>
            <person name="Tapia R."/>
            <person name="Larimer F."/>
            <person name="Land M."/>
            <person name="Hauser L."/>
            <person name="Kyrpides N."/>
            <person name="Ivanova N."/>
            <person name="Emerson D."/>
            <person name="Woyke T."/>
        </authorList>
    </citation>
    <scope>NUCLEOTIDE SEQUENCE [LARGE SCALE GENOMIC DNA]</scope>
    <source>
        <strain evidence="1 2">ES-1</strain>
    </source>
</reference>